<dbReference type="GO" id="GO:0006096">
    <property type="term" value="P:glycolytic process"/>
    <property type="evidence" value="ECO:0007669"/>
    <property type="project" value="UniProtKB-UniRule"/>
</dbReference>
<dbReference type="Proteomes" id="UP000001660">
    <property type="component" value="Chromosome"/>
</dbReference>
<dbReference type="InterPro" id="IPR005952">
    <property type="entry name" value="Phosphogly_mut1"/>
</dbReference>
<evidence type="ECO:0000313" key="10">
    <source>
        <dbReference type="EMBL" id="CBK40253.1"/>
    </source>
</evidence>
<dbReference type="InterPro" id="IPR001345">
    <property type="entry name" value="PG/BPGM_mutase_AS"/>
</dbReference>
<dbReference type="STRING" id="330214.NIDE0478"/>
<evidence type="ECO:0000313" key="11">
    <source>
        <dbReference type="Proteomes" id="UP000001660"/>
    </source>
</evidence>
<comment type="similarity">
    <text evidence="1 5">Belongs to the phosphoglycerate mutase family. BPG-dependent PGAM subfamily.</text>
</comment>
<dbReference type="HOGENOM" id="CLU_033323_1_4_0"/>
<reference evidence="10 11" key="1">
    <citation type="journal article" date="2010" name="Proc. Natl. Acad. Sci. U.S.A.">
        <title>A Nitrospira metagenome illuminates the physiology and evolution of globally important nitrite-oxidizing bacteria.</title>
        <authorList>
            <person name="Lucker S."/>
            <person name="Wagner M."/>
            <person name="Maixner F."/>
            <person name="Pelletier E."/>
            <person name="Koch H."/>
            <person name="Vacherie B."/>
            <person name="Rattei T."/>
            <person name="Sinninghe Damste J."/>
            <person name="Spieck E."/>
            <person name="Le Paslier D."/>
            <person name="Daims H."/>
        </authorList>
    </citation>
    <scope>NUCLEOTIDE SEQUENCE [LARGE SCALE GENOMIC DNA]</scope>
</reference>
<evidence type="ECO:0000256" key="3">
    <source>
        <dbReference type="ARBA" id="ARBA00023152"/>
    </source>
</evidence>
<sequence>MSKLVLIRHGESQWNLENRFTGWVDVPLSPKGIEEAKAAGKKLAGFTFDRAFSSVLARANETLRLVLEGIGQTGIPIEKDKALNERMYGELQGLNKAETAKQFGDEQVKIWRRSYDVRPPGGESLKDTAERVLPYYDSRIKPYVLKGETILIAAHGNSLRALVMQLEQLTREQVLELNIPTGAPLLYELDNNGKVLSHRYL</sequence>
<evidence type="ECO:0000256" key="6">
    <source>
        <dbReference type="PIRSR" id="PIRSR613078-1"/>
    </source>
</evidence>
<proteinExistence type="inferred from homology"/>
<keyword evidence="11" id="KW-1185">Reference proteome</keyword>
<dbReference type="EC" id="5.4.2.11" evidence="5 9"/>
<dbReference type="Pfam" id="PF00300">
    <property type="entry name" value="His_Phos_1"/>
    <property type="match status" value="1"/>
</dbReference>
<comment type="pathway">
    <text evidence="5 9">Carbohydrate degradation; glycolysis; pyruvate from D-glyceraldehyde 3-phosphate: step 3/5.</text>
</comment>
<dbReference type="InterPro" id="IPR013078">
    <property type="entry name" value="His_Pase_superF_clade-1"/>
</dbReference>
<dbReference type="GO" id="GO:0006094">
    <property type="term" value="P:gluconeogenesis"/>
    <property type="evidence" value="ECO:0007669"/>
    <property type="project" value="UniProtKB-UniRule"/>
</dbReference>
<dbReference type="eggNOG" id="COG0588">
    <property type="taxonomic scope" value="Bacteria"/>
</dbReference>
<dbReference type="EMBL" id="FP929003">
    <property type="protein sequence ID" value="CBK40253.1"/>
    <property type="molecule type" value="Genomic_DNA"/>
</dbReference>
<comment type="catalytic activity">
    <reaction evidence="5 9">
        <text>(2R)-2-phosphoglycerate = (2R)-3-phosphoglycerate</text>
        <dbReference type="Rhea" id="RHEA:15901"/>
        <dbReference type="ChEBI" id="CHEBI:58272"/>
        <dbReference type="ChEBI" id="CHEBI:58289"/>
        <dbReference type="EC" id="5.4.2.11"/>
    </reaction>
</comment>
<evidence type="ECO:0000256" key="5">
    <source>
        <dbReference type="HAMAP-Rule" id="MF_01039"/>
    </source>
</evidence>
<dbReference type="GO" id="GO:0004619">
    <property type="term" value="F:phosphoglycerate mutase activity"/>
    <property type="evidence" value="ECO:0007669"/>
    <property type="project" value="UniProtKB-UniRule"/>
</dbReference>
<feature type="binding site" evidence="5 7">
    <location>
        <begin position="8"/>
        <end position="15"/>
    </location>
    <ligand>
        <name>substrate</name>
    </ligand>
</feature>
<dbReference type="UniPathway" id="UPA00109">
    <property type="reaction ID" value="UER00186"/>
</dbReference>
<gene>
    <name evidence="5 10" type="primary">gpmA</name>
    <name evidence="10" type="ORF">NIDE0478</name>
</gene>
<evidence type="ECO:0000256" key="4">
    <source>
        <dbReference type="ARBA" id="ARBA00023235"/>
    </source>
</evidence>
<feature type="binding site" evidence="5 7">
    <location>
        <begin position="85"/>
        <end position="88"/>
    </location>
    <ligand>
        <name>substrate</name>
    </ligand>
</feature>
<keyword evidence="2 5" id="KW-0312">Gluconeogenesis</keyword>
<evidence type="ECO:0000256" key="8">
    <source>
        <dbReference type="PIRSR" id="PIRSR613078-3"/>
    </source>
</evidence>
<keyword evidence="4 5" id="KW-0413">Isomerase</keyword>
<dbReference type="AlphaFoldDB" id="D8PAJ4"/>
<dbReference type="CDD" id="cd07067">
    <property type="entry name" value="HP_PGM_like"/>
    <property type="match status" value="1"/>
</dbReference>
<accession>D8PAJ4</accession>
<dbReference type="InterPro" id="IPR029033">
    <property type="entry name" value="His_PPase_superfam"/>
</dbReference>
<dbReference type="NCBIfam" id="TIGR01258">
    <property type="entry name" value="pgm_1"/>
    <property type="match status" value="2"/>
</dbReference>
<evidence type="ECO:0000256" key="7">
    <source>
        <dbReference type="PIRSR" id="PIRSR613078-2"/>
    </source>
</evidence>
<dbReference type="SUPFAM" id="SSF53254">
    <property type="entry name" value="Phosphoglycerate mutase-like"/>
    <property type="match status" value="1"/>
</dbReference>
<evidence type="ECO:0000256" key="9">
    <source>
        <dbReference type="RuleBase" id="RU004512"/>
    </source>
</evidence>
<feature type="binding site" evidence="5 7">
    <location>
        <position position="58"/>
    </location>
    <ligand>
        <name>substrate</name>
    </ligand>
</feature>
<dbReference type="OrthoDB" id="9781415at2"/>
<dbReference type="PANTHER" id="PTHR11931">
    <property type="entry name" value="PHOSPHOGLYCERATE MUTASE"/>
    <property type="match status" value="1"/>
</dbReference>
<dbReference type="KEGG" id="nde:NIDE0478"/>
<comment type="function">
    <text evidence="5 9">Catalyzes the interconversion of 2-phosphoglycerate and 3-phosphoglycerate.</text>
</comment>
<dbReference type="SMART" id="SM00855">
    <property type="entry name" value="PGAM"/>
    <property type="match status" value="1"/>
</dbReference>
<feature type="binding site" evidence="5 7">
    <location>
        <begin position="21"/>
        <end position="22"/>
    </location>
    <ligand>
        <name>substrate</name>
    </ligand>
</feature>
<feature type="binding site" evidence="5 7">
    <location>
        <position position="96"/>
    </location>
    <ligand>
        <name>substrate</name>
    </ligand>
</feature>
<protein>
    <recommendedName>
        <fullName evidence="5 9">2,3-bisphosphoglycerate-dependent phosphoglycerate mutase</fullName>
        <shortName evidence="5">BPG-dependent PGAM</shortName>
        <shortName evidence="5">PGAM</shortName>
        <shortName evidence="5">Phosphoglyceromutase</shortName>
        <shortName evidence="5">dPGM</shortName>
        <ecNumber evidence="5 9">5.4.2.11</ecNumber>
    </recommendedName>
</protein>
<name>D8PAJ4_9BACT</name>
<keyword evidence="3 5" id="KW-0324">Glycolysis</keyword>
<feature type="active site" description="Tele-phosphohistidine intermediate" evidence="5 6">
    <location>
        <position position="9"/>
    </location>
</feature>
<evidence type="ECO:0000256" key="1">
    <source>
        <dbReference type="ARBA" id="ARBA00006717"/>
    </source>
</evidence>
<dbReference type="HAMAP" id="MF_01039">
    <property type="entry name" value="PGAM_GpmA"/>
    <property type="match status" value="1"/>
</dbReference>
<dbReference type="PROSITE" id="PS00175">
    <property type="entry name" value="PG_MUTASE"/>
    <property type="match status" value="1"/>
</dbReference>
<dbReference type="PIRSF" id="PIRSF000709">
    <property type="entry name" value="6PFK_2-Ptase"/>
    <property type="match status" value="1"/>
</dbReference>
<evidence type="ECO:0000256" key="2">
    <source>
        <dbReference type="ARBA" id="ARBA00022432"/>
    </source>
</evidence>
<feature type="site" description="Transition state stabilizer" evidence="5 8">
    <location>
        <position position="155"/>
    </location>
</feature>
<dbReference type="Gene3D" id="3.40.50.1240">
    <property type="entry name" value="Phosphoglycerate mutase-like"/>
    <property type="match status" value="1"/>
</dbReference>
<feature type="binding site" evidence="5 7">
    <location>
        <begin position="112"/>
        <end position="113"/>
    </location>
    <ligand>
        <name>substrate</name>
    </ligand>
</feature>
<feature type="active site" description="Proton donor/acceptor" evidence="5 6">
    <location>
        <position position="85"/>
    </location>
</feature>
<organism evidence="10 11">
    <name type="scientific">Nitrospira defluvii</name>
    <dbReference type="NCBI Taxonomy" id="330214"/>
    <lineage>
        <taxon>Bacteria</taxon>
        <taxon>Pseudomonadati</taxon>
        <taxon>Nitrospirota</taxon>
        <taxon>Nitrospiria</taxon>
        <taxon>Nitrospirales</taxon>
        <taxon>Nitrospiraceae</taxon>
        <taxon>Nitrospira</taxon>
    </lineage>
</organism>
<feature type="binding site" evidence="5 7">
    <location>
        <begin position="156"/>
        <end position="157"/>
    </location>
    <ligand>
        <name>substrate</name>
    </ligand>
</feature>